<sequence>MKEKVRPCPLCGCAPELKTVGDNKELLVYQCGHCGYIAARNGEAKYTERGARKIWNEKG</sequence>
<organism evidence="1">
    <name type="scientific">Caudovirales sp. ctu3532</name>
    <dbReference type="NCBI Taxonomy" id="2827639"/>
    <lineage>
        <taxon>Viruses</taxon>
        <taxon>Duplodnaviria</taxon>
        <taxon>Heunggongvirae</taxon>
        <taxon>Uroviricota</taxon>
        <taxon>Caudoviricetes</taxon>
    </lineage>
</organism>
<proteinExistence type="predicted"/>
<dbReference type="EMBL" id="BK032830">
    <property type="protein sequence ID" value="DAF62898.1"/>
    <property type="molecule type" value="Genomic_DNA"/>
</dbReference>
<dbReference type="Pfam" id="PF14354">
    <property type="entry name" value="Lar_restr_allev"/>
    <property type="match status" value="1"/>
</dbReference>
<accession>A0A8S5TJD4</accession>
<reference evidence="1" key="1">
    <citation type="journal article" date="2021" name="Proc. Natl. Acad. Sci. U.S.A.">
        <title>A Catalog of Tens of Thousands of Viruses from Human Metagenomes Reveals Hidden Associations with Chronic Diseases.</title>
        <authorList>
            <person name="Tisza M.J."/>
            <person name="Buck C.B."/>
        </authorList>
    </citation>
    <scope>NUCLEOTIDE SEQUENCE</scope>
    <source>
        <strain evidence="1">Ctu3532</strain>
    </source>
</reference>
<evidence type="ECO:0000313" key="1">
    <source>
        <dbReference type="EMBL" id="DAF62898.1"/>
    </source>
</evidence>
<protein>
    <submittedName>
        <fullName evidence="1">Restriction alleviation protein</fullName>
    </submittedName>
</protein>
<name>A0A8S5TJD4_9CAUD</name>